<evidence type="ECO:0000313" key="6">
    <source>
        <dbReference type="EMBL" id="KAJ1524424.1"/>
    </source>
</evidence>
<reference evidence="6" key="1">
    <citation type="submission" date="2022-12" db="EMBL/GenBank/DDBJ databases">
        <title>Chromosome-level genome assembly of the bean flower thrips Megalurothrips usitatus.</title>
        <authorList>
            <person name="Ma L."/>
            <person name="Liu Q."/>
            <person name="Li H."/>
            <person name="Cai W."/>
        </authorList>
    </citation>
    <scope>NUCLEOTIDE SEQUENCE</scope>
    <source>
        <strain evidence="6">Cailab_2022a</strain>
    </source>
</reference>
<dbReference type="Pfam" id="PF01931">
    <property type="entry name" value="NTPase_I-T"/>
    <property type="match status" value="1"/>
</dbReference>
<gene>
    <name evidence="6" type="ORF">ONE63_010922</name>
</gene>
<dbReference type="Proteomes" id="UP001075354">
    <property type="component" value="Chromosome 9"/>
</dbReference>
<sequence>MQDDSNGESSFEFVDRKLEGISLVDNAMKQEVPSGASLVSLAMPTSVHSVVEPPSALPSFMGPPPSTSTETVGGSQPPPESSSYNPAAGAFYPKTFSPVIPASKGSDASLNTVDSAVEGETDPGVSSQLLGWVKGAVGGSAGILSRVTEKAKSSMNSMITTLDPQMKEFLYSGGAVDIIVASDKEVKVSPVREAFQAVFGKATVTGLQVNTSTVAAAQPVGFAAGVKAAEERISAVRSSNNIPPEQSVLAVENFLVEVGENKWFDVGVLILSDPARGITLETFTQLTPVPAAIVAMAQEDTPAEYPLRWSGLSVTVGSIMANNLQVSHSEWHQALTGVSRREMILVAAKVLAGLYKSSVGPIL</sequence>
<evidence type="ECO:0000256" key="4">
    <source>
        <dbReference type="SAM" id="MobiDB-lite"/>
    </source>
</evidence>
<comment type="caution">
    <text evidence="6">The sequence shown here is derived from an EMBL/GenBank/DDBJ whole genome shotgun (WGS) entry which is preliminary data.</text>
</comment>
<dbReference type="PANTHER" id="PTHR23276">
    <property type="entry name" value="PROTEIN PRRC1"/>
    <property type="match status" value="1"/>
</dbReference>
<evidence type="ECO:0000256" key="1">
    <source>
        <dbReference type="ARBA" id="ARBA00004555"/>
    </source>
</evidence>
<dbReference type="PANTHER" id="PTHR23276:SF2">
    <property type="entry name" value="PROTEIN PRRC1"/>
    <property type="match status" value="1"/>
</dbReference>
<evidence type="ECO:0000259" key="5">
    <source>
        <dbReference type="Pfam" id="PF01931"/>
    </source>
</evidence>
<organism evidence="6 7">
    <name type="scientific">Megalurothrips usitatus</name>
    <name type="common">bean blossom thrips</name>
    <dbReference type="NCBI Taxonomy" id="439358"/>
    <lineage>
        <taxon>Eukaryota</taxon>
        <taxon>Metazoa</taxon>
        <taxon>Ecdysozoa</taxon>
        <taxon>Arthropoda</taxon>
        <taxon>Hexapoda</taxon>
        <taxon>Insecta</taxon>
        <taxon>Pterygota</taxon>
        <taxon>Neoptera</taxon>
        <taxon>Paraneoptera</taxon>
        <taxon>Thysanoptera</taxon>
        <taxon>Terebrantia</taxon>
        <taxon>Thripoidea</taxon>
        <taxon>Thripidae</taxon>
        <taxon>Megalurothrips</taxon>
    </lineage>
</organism>
<dbReference type="InterPro" id="IPR029001">
    <property type="entry name" value="ITPase-like_fam"/>
</dbReference>
<keyword evidence="7" id="KW-1185">Reference proteome</keyword>
<proteinExistence type="inferred from homology"/>
<name>A0AAV7XLD1_9NEOP</name>
<comment type="subcellular location">
    <subcellularLocation>
        <location evidence="1">Golgi apparatus</location>
    </subcellularLocation>
</comment>
<feature type="domain" description="Non-canonical purine NTP phosphatase/PRRC1" evidence="5">
    <location>
        <begin position="182"/>
        <end position="298"/>
    </location>
</feature>
<dbReference type="EMBL" id="JAPTSV010000009">
    <property type="protein sequence ID" value="KAJ1524424.1"/>
    <property type="molecule type" value="Genomic_DNA"/>
</dbReference>
<dbReference type="InterPro" id="IPR026533">
    <property type="entry name" value="NTPase/PRRC1"/>
</dbReference>
<evidence type="ECO:0000256" key="2">
    <source>
        <dbReference type="ARBA" id="ARBA00010298"/>
    </source>
</evidence>
<evidence type="ECO:0000256" key="3">
    <source>
        <dbReference type="ARBA" id="ARBA00023034"/>
    </source>
</evidence>
<keyword evidence="3" id="KW-0333">Golgi apparatus</keyword>
<dbReference type="AlphaFoldDB" id="A0AAV7XLD1"/>
<evidence type="ECO:0000313" key="7">
    <source>
        <dbReference type="Proteomes" id="UP001075354"/>
    </source>
</evidence>
<dbReference type="FunFam" id="3.90.950.10:FF:000017">
    <property type="entry name" value="Protein PRRC1-B"/>
    <property type="match status" value="1"/>
</dbReference>
<feature type="region of interest" description="Disordered" evidence="4">
    <location>
        <begin position="54"/>
        <end position="86"/>
    </location>
</feature>
<accession>A0AAV7XLD1</accession>
<protein>
    <recommendedName>
        <fullName evidence="5">Non-canonical purine NTP phosphatase/PRRC1 domain-containing protein</fullName>
    </recommendedName>
</protein>
<comment type="similarity">
    <text evidence="2">Belongs to the PRRC1 family.</text>
</comment>
<dbReference type="GO" id="GO:0005794">
    <property type="term" value="C:Golgi apparatus"/>
    <property type="evidence" value="ECO:0007669"/>
    <property type="project" value="UniProtKB-SubCell"/>
</dbReference>
<dbReference type="SUPFAM" id="SSF52972">
    <property type="entry name" value="ITPase-like"/>
    <property type="match status" value="1"/>
</dbReference>
<dbReference type="Gene3D" id="3.90.950.10">
    <property type="match status" value="1"/>
</dbReference>
<dbReference type="GO" id="GO:0034237">
    <property type="term" value="F:protein kinase A regulatory subunit binding"/>
    <property type="evidence" value="ECO:0007669"/>
    <property type="project" value="TreeGrafter"/>
</dbReference>
<dbReference type="InterPro" id="IPR026534">
    <property type="entry name" value="PRRC1"/>
</dbReference>